<dbReference type="RefSeq" id="WP_085519185.1">
    <property type="nucleotide sequence ID" value="NZ_FXAW01000014.1"/>
</dbReference>
<dbReference type="Proteomes" id="UP000193804">
    <property type="component" value="Unassembled WGS sequence"/>
</dbReference>
<dbReference type="InterPro" id="IPR054235">
    <property type="entry name" value="DUF6962"/>
</dbReference>
<dbReference type="AlphaFoldDB" id="A0A1X7LHP6"/>
<feature type="transmembrane region" description="Helical" evidence="1">
    <location>
        <begin position="113"/>
        <end position="130"/>
    </location>
</feature>
<dbReference type="EMBL" id="FXAW01000014">
    <property type="protein sequence ID" value="SMG53295.1"/>
    <property type="molecule type" value="Genomic_DNA"/>
</dbReference>
<gene>
    <name evidence="2" type="ORF">SAMN05661096_04076</name>
</gene>
<evidence type="ECO:0000256" key="1">
    <source>
        <dbReference type="SAM" id="Phobius"/>
    </source>
</evidence>
<name>A0A1X7LHP6_9BACT</name>
<keyword evidence="1" id="KW-1133">Transmembrane helix</keyword>
<feature type="transmembrane region" description="Helical" evidence="1">
    <location>
        <begin position="23"/>
        <end position="43"/>
    </location>
</feature>
<feature type="transmembrane region" description="Helical" evidence="1">
    <location>
        <begin position="55"/>
        <end position="78"/>
    </location>
</feature>
<feature type="transmembrane region" description="Helical" evidence="1">
    <location>
        <begin position="142"/>
        <end position="159"/>
    </location>
</feature>
<sequence length="236" mass="27118">MNGFKLIEHTYIEFLGFELADPLTFITDILMAAFCAYFGHRLFHDYKSKYAKLASYFFLFLALSAFLGGTSHLLDLYFGKNPHLLAWTMQGISILFIQIASLKLLLPSKTKMFLQGVIFAFFGIFIAQVLTVQHFDVVKVNSIVGLIGFVSLIHLYKFFQERDTAYLRIPLAIALFAMPAMIHSFGIFYNKWIDQNVISHLLLLPCYYLLYSALKQVAILRKKTQPIPRPLPLEEK</sequence>
<protein>
    <submittedName>
        <fullName evidence="2">Uncharacterized protein</fullName>
    </submittedName>
</protein>
<proteinExistence type="predicted"/>
<evidence type="ECO:0000313" key="2">
    <source>
        <dbReference type="EMBL" id="SMG53295.1"/>
    </source>
</evidence>
<organism evidence="2 3">
    <name type="scientific">Marivirga sericea</name>
    <dbReference type="NCBI Taxonomy" id="1028"/>
    <lineage>
        <taxon>Bacteria</taxon>
        <taxon>Pseudomonadati</taxon>
        <taxon>Bacteroidota</taxon>
        <taxon>Cytophagia</taxon>
        <taxon>Cytophagales</taxon>
        <taxon>Marivirgaceae</taxon>
        <taxon>Marivirga</taxon>
    </lineage>
</organism>
<dbReference type="OrthoDB" id="1523094at2"/>
<feature type="transmembrane region" description="Helical" evidence="1">
    <location>
        <begin position="171"/>
        <end position="189"/>
    </location>
</feature>
<evidence type="ECO:0000313" key="3">
    <source>
        <dbReference type="Proteomes" id="UP000193804"/>
    </source>
</evidence>
<reference evidence="3" key="1">
    <citation type="submission" date="2017-04" db="EMBL/GenBank/DDBJ databases">
        <authorList>
            <person name="Varghese N."/>
            <person name="Submissions S."/>
        </authorList>
    </citation>
    <scope>NUCLEOTIDE SEQUENCE [LARGE SCALE GENOMIC DNA]</scope>
    <source>
        <strain evidence="3">DSM 4125</strain>
    </source>
</reference>
<feature type="transmembrane region" description="Helical" evidence="1">
    <location>
        <begin position="195"/>
        <end position="214"/>
    </location>
</feature>
<accession>A0A1X7LHP6</accession>
<feature type="transmembrane region" description="Helical" evidence="1">
    <location>
        <begin position="84"/>
        <end position="106"/>
    </location>
</feature>
<keyword evidence="1" id="KW-0812">Transmembrane</keyword>
<keyword evidence="3" id="KW-1185">Reference proteome</keyword>
<keyword evidence="1" id="KW-0472">Membrane</keyword>
<dbReference type="Pfam" id="PF22285">
    <property type="entry name" value="DUF6962"/>
    <property type="match status" value="1"/>
</dbReference>